<name>A0ABP0KSE4_9DINO</name>
<dbReference type="InterPro" id="IPR029063">
    <property type="entry name" value="SAM-dependent_MTases_sf"/>
</dbReference>
<dbReference type="PANTHER" id="PTHR34605:SF3">
    <property type="entry name" value="P CELL-TYPE AGGLUTINATION PROTEIN MAP4-LIKE-RELATED"/>
    <property type="match status" value="1"/>
</dbReference>
<reference evidence="2 3" key="1">
    <citation type="submission" date="2024-02" db="EMBL/GenBank/DDBJ databases">
        <authorList>
            <person name="Chen Y."/>
            <person name="Shah S."/>
            <person name="Dougan E. K."/>
            <person name="Thang M."/>
            <person name="Chan C."/>
        </authorList>
    </citation>
    <scope>NUCLEOTIDE SEQUENCE [LARGE SCALE GENOMIC DNA]</scope>
</reference>
<dbReference type="Gene3D" id="1.10.150.130">
    <property type="match status" value="1"/>
</dbReference>
<dbReference type="InterPro" id="IPR052925">
    <property type="entry name" value="Phage_Integrase-like_Recomb"/>
</dbReference>
<comment type="caution">
    <text evidence="2">The sequence shown here is derived from an EMBL/GenBank/DDBJ whole genome shotgun (WGS) entry which is preliminary data.</text>
</comment>
<dbReference type="Proteomes" id="UP001642484">
    <property type="component" value="Unassembled WGS sequence"/>
</dbReference>
<dbReference type="InterPro" id="IPR010998">
    <property type="entry name" value="Integrase_recombinase_N"/>
</dbReference>
<dbReference type="SUPFAM" id="SSF53335">
    <property type="entry name" value="S-adenosyl-L-methionine-dependent methyltransferases"/>
    <property type="match status" value="1"/>
</dbReference>
<evidence type="ECO:0000313" key="3">
    <source>
        <dbReference type="Proteomes" id="UP001642484"/>
    </source>
</evidence>
<proteinExistence type="predicted"/>
<dbReference type="Gene3D" id="3.40.50.150">
    <property type="entry name" value="Vaccinia Virus protein VP39"/>
    <property type="match status" value="1"/>
</dbReference>
<dbReference type="InterPro" id="IPR013762">
    <property type="entry name" value="Integrase-like_cat_sf"/>
</dbReference>
<protein>
    <submittedName>
        <fullName evidence="2">Uncharacterized protein</fullName>
    </submittedName>
</protein>
<gene>
    <name evidence="2" type="ORF">CCMP2556_LOCUS17625</name>
</gene>
<dbReference type="PANTHER" id="PTHR34605">
    <property type="entry name" value="PHAGE_INTEGRASE DOMAIN-CONTAINING PROTEIN"/>
    <property type="match status" value="1"/>
</dbReference>
<keyword evidence="3" id="KW-1185">Reference proteome</keyword>
<keyword evidence="1" id="KW-0238">DNA-binding</keyword>
<evidence type="ECO:0000313" key="2">
    <source>
        <dbReference type="EMBL" id="CAK9029785.1"/>
    </source>
</evidence>
<dbReference type="Gene3D" id="1.10.443.10">
    <property type="entry name" value="Intergrase catalytic core"/>
    <property type="match status" value="1"/>
</dbReference>
<dbReference type="EMBL" id="CAXAMN010009780">
    <property type="protein sequence ID" value="CAK9029785.1"/>
    <property type="molecule type" value="Genomic_DNA"/>
</dbReference>
<dbReference type="SUPFAM" id="SSF47823">
    <property type="entry name" value="lambda integrase-like, N-terminal domain"/>
    <property type="match status" value="1"/>
</dbReference>
<organism evidence="2 3">
    <name type="scientific">Durusdinium trenchii</name>
    <dbReference type="NCBI Taxonomy" id="1381693"/>
    <lineage>
        <taxon>Eukaryota</taxon>
        <taxon>Sar</taxon>
        <taxon>Alveolata</taxon>
        <taxon>Dinophyceae</taxon>
        <taxon>Suessiales</taxon>
        <taxon>Symbiodiniaceae</taxon>
        <taxon>Durusdinium</taxon>
    </lineage>
</organism>
<evidence type="ECO:0000256" key="1">
    <source>
        <dbReference type="ARBA" id="ARBA00023125"/>
    </source>
</evidence>
<sequence>MADLPWGPSLRDPDLDRRVLEVFRKFPHDSTIDGLIGHRSMFAMQVDRVLHDQIFGSLCTLHHRVGLQWDGILLAGASIRVPGLNNCYPLVCSGEKILLAGILKSISEDGTTIELQKGATIVHYPELHWNVLHLFSGGYSGWSQAAEWLETADVGFIADRQLFLDWDPTVVKTCALNHSALVVKAPLEPNPDFVTAKKIIVEGSISDFTTLHAVRMPFNLVETLSPPCVSWSKGGTGGGLDSSHGFALLESIEMIFATQPVAFLDETFSIEVGKHQNFRELGAMLFRLPLRLMMQIRVEHFSLQPTPTDLVYDFLSSERECDIFLGGYLLCSIQACEPIPVQHTTENHLNLHGVPTFLQGTSLPFGPFGPEDLLFTQAIENLENLNCTTTYPGSTFVIWAGKDLWAFTPFDELDAATQMGEPVEFVELRVYLHDLLQPAHERDFRSLAVFPIMELMAAKVVVARADFQGNLIVETVVGPEWEEGGWTLWTLIWKGHMVLLQPPTDFDLTSWLAEERQSTPVLGFNFYWHARHDQPVSAPGKVACRLRKPPRRAGEGWLMSGLVRQHSSLAAVATSYNQMEGSSLAGATTTAGMTKEWIKEALQPVELFSDPPNPTVEEPYNQAYVTEEAEVTNTTEETLDHAYVTEKAEVAEDENQVFEAEGAGDQGFEAEEVNSSNMSWELSDQENGEQHDVMALSRGPSIGRLVDGKGVLVAKLIKEVARLQPFVVIWEGPRCAPWERAREGLQANGLQGVVIEFVSTELGEFLARRRRCLTRFEVTEDVVQRWWVMLGTHLKKRGSMCMGLQVLENGPYEQRMEGLRCHPGQLRVLQAREVWICQGRTGSAWDELIRQGRTEKEVAEQGNRATGIQVASGLLVMAGALVEFGEILGEGTKAGAIGNEPYDLSMAKLLAWLRKLGDTFGGDGRAGGGQSTRPVSRLGEALWLSCFDRDLDTEDMPEVTLKEYFGDTSAGGRRPKSTKPAQLPADQHVLLEPRKIPFDGSVQTHVEEWLEENIAGSKATSTLRMYQSAWGKWEAWAARQGWPSCYLNVRGDKLENEDKLLAFLGHLGWLGTTAASIKQALFAVKDGHKRGGAGDPTEGMFRVWMLITSLDRHAERKPRRLGVTPGMLVWVGKSLCNSDLFGEDHGSTRRWCKRPCWWFFMLRAKEYCDSGGVDAHMIIRGMDVRLTKNGQDVKEGANEVTLQFRKTKADQEAFGSCKNHGLDGRDVSLSCTSPGRATTGSPAKVFTGPEAHLPLFRWGNGTTLRRTEVQAVLQKAAKAEGLPEDRFMSHSLRIGGASALFQASVPL</sequence>
<accession>A0ABP0KSE4</accession>